<evidence type="ECO:0000256" key="1">
    <source>
        <dbReference type="ARBA" id="ARBA00022490"/>
    </source>
</evidence>
<dbReference type="Pfam" id="PF00814">
    <property type="entry name" value="TsaD"/>
    <property type="match status" value="1"/>
</dbReference>
<dbReference type="PANTHER" id="PTHR11735:SF6">
    <property type="entry name" value="TRNA N6-ADENOSINE THREONYLCARBAMOYLTRANSFERASE, MITOCHONDRIAL"/>
    <property type="match status" value="1"/>
</dbReference>
<proteinExistence type="inferred from homology"/>
<protein>
    <recommendedName>
        <fullName evidence="8">tRNA N6-adenosine threonylcarbamoyltransferase</fullName>
        <ecNumber evidence="8">2.3.1.234</ecNumber>
    </recommendedName>
    <alternativeName>
        <fullName evidence="8">N6-L-threonylcarbamoyladenine synthase</fullName>
        <shortName evidence="8">t(6)A synthase</shortName>
    </alternativeName>
    <alternativeName>
        <fullName evidence="8">t(6)A37 threonylcarbamoyladenosine biosynthesis protein TsaD</fullName>
    </alternativeName>
    <alternativeName>
        <fullName evidence="8">tRNA threonylcarbamoyladenosine biosynthesis protein TsaD</fullName>
    </alternativeName>
</protein>
<keyword evidence="3 8" id="KW-0819">tRNA processing</keyword>
<dbReference type="SUPFAM" id="SSF53067">
    <property type="entry name" value="Actin-like ATPase domain"/>
    <property type="match status" value="2"/>
</dbReference>
<dbReference type="InterPro" id="IPR017861">
    <property type="entry name" value="KAE1/TsaD"/>
</dbReference>
<name>S5DSQ3_9ACTN</name>
<keyword evidence="1 8" id="KW-0963">Cytoplasm</keyword>
<dbReference type="GO" id="GO:0005506">
    <property type="term" value="F:iron ion binding"/>
    <property type="evidence" value="ECO:0007669"/>
    <property type="project" value="UniProtKB-UniRule"/>
</dbReference>
<feature type="binding site" evidence="8">
    <location>
        <begin position="137"/>
        <end position="141"/>
    </location>
    <ligand>
        <name>substrate</name>
    </ligand>
</feature>
<keyword evidence="10" id="KW-0645">Protease</keyword>
<sequence length="333" mass="36031">MHDDKIILGFETSCDETAIAIMKGDELLVNTISSQIDIHEKFGGVVPEVASRAHAEMIRNIFHSSLNNANLQISDIDIVSTTDGPGLVGSLVVGYNFAKSIAWSINKPFFTVDHMVGHLAAPLIENKTMKPPFLTLLVSGGHTQIVFVEEWGSYQLLGTTIDDAAGEAFDKLSRFCGFGFPGGPAIQKIGEGGDPSKIELPRPKTKHAYNYSFSGLKTAATNFLNNLDIDDKVTRADFAASYQEAIVDSLLSNFVKAVKDTGVKSISGGGGVMANSRLREKMNIFAEEKELNIYLPTPKLSTDNAAMICVAAQNNLITNDMNIDDVRLNSIIS</sequence>
<feature type="binding site" evidence="8">
    <location>
        <position position="275"/>
    </location>
    <ligand>
        <name>substrate</name>
    </ligand>
</feature>
<dbReference type="InterPro" id="IPR022450">
    <property type="entry name" value="TsaD"/>
</dbReference>
<accession>S5DSQ3</accession>
<evidence type="ECO:0000259" key="9">
    <source>
        <dbReference type="Pfam" id="PF00814"/>
    </source>
</evidence>
<keyword evidence="4 8" id="KW-0479">Metal-binding</keyword>
<feature type="binding site" evidence="8">
    <location>
        <position position="170"/>
    </location>
    <ligand>
        <name>substrate</name>
    </ligand>
</feature>
<reference evidence="10" key="1">
    <citation type="journal article" date="2013" name="Sci. Rep.">
        <title>Metagenomics uncovers a new group of low GC and ultra-small marine Actinobacteria.</title>
        <authorList>
            <person name="Ghai R."/>
            <person name="Mizuno C.M."/>
            <person name="Picazo A."/>
            <person name="Camacho A."/>
            <person name="Rodriguez-Valera F."/>
        </authorList>
    </citation>
    <scope>NUCLEOTIDE SEQUENCE</scope>
</reference>
<keyword evidence="6 8" id="KW-0012">Acyltransferase</keyword>
<dbReference type="CDD" id="cd24133">
    <property type="entry name" value="ASKHA_NBD_TsaD_bac"/>
    <property type="match status" value="1"/>
</dbReference>
<dbReference type="FunFam" id="3.30.420.40:FF:000040">
    <property type="entry name" value="tRNA N6-adenosine threonylcarbamoyltransferase"/>
    <property type="match status" value="1"/>
</dbReference>
<dbReference type="GO" id="GO:0002949">
    <property type="term" value="P:tRNA threonylcarbamoyladenosine modification"/>
    <property type="evidence" value="ECO:0007669"/>
    <property type="project" value="UniProtKB-UniRule"/>
</dbReference>
<dbReference type="Gene3D" id="3.30.420.40">
    <property type="match status" value="2"/>
</dbReference>
<evidence type="ECO:0000256" key="3">
    <source>
        <dbReference type="ARBA" id="ARBA00022694"/>
    </source>
</evidence>
<evidence type="ECO:0000256" key="4">
    <source>
        <dbReference type="ARBA" id="ARBA00022723"/>
    </source>
</evidence>
<organism evidence="10">
    <name type="scientific">Candidatus Actinomarina minuta</name>
    <dbReference type="NCBI Taxonomy" id="1389454"/>
    <lineage>
        <taxon>Bacteria</taxon>
        <taxon>Bacillati</taxon>
        <taxon>Actinomycetota</taxon>
        <taxon>Actinomycetes</taxon>
        <taxon>Candidatus Actinomarinidae</taxon>
        <taxon>Candidatus Actinomarinales</taxon>
        <taxon>Candidatus Actinomarineae</taxon>
        <taxon>Candidatus Actinomarinaceae</taxon>
        <taxon>Candidatus Actinomarina</taxon>
    </lineage>
</organism>
<dbReference type="EMBL" id="KC811150">
    <property type="protein sequence ID" value="AGQ20060.1"/>
    <property type="molecule type" value="Genomic_DNA"/>
</dbReference>
<dbReference type="GO" id="GO:0008233">
    <property type="term" value="F:peptidase activity"/>
    <property type="evidence" value="ECO:0007669"/>
    <property type="project" value="UniProtKB-KW"/>
</dbReference>
<dbReference type="GO" id="GO:0005737">
    <property type="term" value="C:cytoplasm"/>
    <property type="evidence" value="ECO:0007669"/>
    <property type="project" value="UniProtKB-SubCell"/>
</dbReference>
<feature type="domain" description="Gcp-like" evidence="9">
    <location>
        <begin position="26"/>
        <end position="308"/>
    </location>
</feature>
<evidence type="ECO:0000256" key="7">
    <source>
        <dbReference type="ARBA" id="ARBA00048117"/>
    </source>
</evidence>
<comment type="caution">
    <text evidence="8">Lacks conserved residue(s) required for the propagation of feature annotation.</text>
</comment>
<comment type="cofactor">
    <cofactor evidence="8">
        <name>Fe(2+)</name>
        <dbReference type="ChEBI" id="CHEBI:29033"/>
    </cofactor>
    <text evidence="8">Binds 1 Fe(2+) ion per subunit.</text>
</comment>
<keyword evidence="10" id="KW-0378">Hydrolase</keyword>
<dbReference type="InterPro" id="IPR000905">
    <property type="entry name" value="Gcp-like_dom"/>
</dbReference>
<feature type="binding site" evidence="8">
    <location>
        <position position="118"/>
    </location>
    <ligand>
        <name>Fe cation</name>
        <dbReference type="ChEBI" id="CHEBI:24875"/>
    </ligand>
</feature>
<gene>
    <name evidence="8" type="primary">tsaD</name>
</gene>
<feature type="binding site" evidence="8">
    <location>
        <position position="183"/>
    </location>
    <ligand>
        <name>substrate</name>
    </ligand>
</feature>
<evidence type="ECO:0000256" key="8">
    <source>
        <dbReference type="HAMAP-Rule" id="MF_01445"/>
    </source>
</evidence>
<dbReference type="AlphaFoldDB" id="S5DSQ3"/>
<dbReference type="GO" id="GO:0061711">
    <property type="term" value="F:tRNA N(6)-L-threonylcarbamoyladenine synthase activity"/>
    <property type="evidence" value="ECO:0007669"/>
    <property type="project" value="UniProtKB-EC"/>
</dbReference>
<dbReference type="NCBIfam" id="TIGR00329">
    <property type="entry name" value="gcp_kae1"/>
    <property type="match status" value="1"/>
</dbReference>
<evidence type="ECO:0000256" key="2">
    <source>
        <dbReference type="ARBA" id="ARBA00022679"/>
    </source>
</evidence>
<evidence type="ECO:0000256" key="6">
    <source>
        <dbReference type="ARBA" id="ARBA00023315"/>
    </source>
</evidence>
<dbReference type="InterPro" id="IPR043129">
    <property type="entry name" value="ATPase_NBD"/>
</dbReference>
<evidence type="ECO:0000256" key="5">
    <source>
        <dbReference type="ARBA" id="ARBA00023004"/>
    </source>
</evidence>
<dbReference type="PANTHER" id="PTHR11735">
    <property type="entry name" value="TRNA N6-ADENOSINE THREONYLCARBAMOYLTRANSFERASE"/>
    <property type="match status" value="1"/>
</dbReference>
<dbReference type="NCBIfam" id="TIGR03723">
    <property type="entry name" value="T6A_TsaD_YgjD"/>
    <property type="match status" value="1"/>
</dbReference>
<dbReference type="HAMAP" id="MF_01445">
    <property type="entry name" value="TsaD"/>
    <property type="match status" value="1"/>
</dbReference>
<comment type="similarity">
    <text evidence="8">Belongs to the KAE1 / TsaD family.</text>
</comment>
<comment type="subcellular location">
    <subcellularLocation>
        <location evidence="8">Cytoplasm</location>
    </subcellularLocation>
</comment>
<comment type="catalytic activity">
    <reaction evidence="7 8">
        <text>L-threonylcarbamoyladenylate + adenosine(37) in tRNA = N(6)-L-threonylcarbamoyladenosine(37) in tRNA + AMP + H(+)</text>
        <dbReference type="Rhea" id="RHEA:37059"/>
        <dbReference type="Rhea" id="RHEA-COMP:10162"/>
        <dbReference type="Rhea" id="RHEA-COMP:10163"/>
        <dbReference type="ChEBI" id="CHEBI:15378"/>
        <dbReference type="ChEBI" id="CHEBI:73682"/>
        <dbReference type="ChEBI" id="CHEBI:74411"/>
        <dbReference type="ChEBI" id="CHEBI:74418"/>
        <dbReference type="ChEBI" id="CHEBI:456215"/>
        <dbReference type="EC" id="2.3.1.234"/>
    </reaction>
</comment>
<dbReference type="GO" id="GO:0006508">
    <property type="term" value="P:proteolysis"/>
    <property type="evidence" value="ECO:0007669"/>
    <property type="project" value="UniProtKB-KW"/>
</dbReference>
<comment type="function">
    <text evidence="8">Required for the formation of a threonylcarbamoyl group on adenosine at position 37 (t(6)A37) in tRNAs that read codons beginning with adenine. Is involved in the transfer of the threonylcarbamoyl moiety of threonylcarbamoyl-AMP (TC-AMP) to the N6 group of A37, together with TsaE and TsaB. TsaD likely plays a direct catalytic role in this reaction.</text>
</comment>
<dbReference type="PRINTS" id="PR00789">
    <property type="entry name" value="OSIALOPTASE"/>
</dbReference>
<feature type="binding site" evidence="8">
    <location>
        <position position="114"/>
    </location>
    <ligand>
        <name>Fe cation</name>
        <dbReference type="ChEBI" id="CHEBI:24875"/>
    </ligand>
</feature>
<keyword evidence="2 8" id="KW-0808">Transferase</keyword>
<keyword evidence="5 8" id="KW-0408">Iron</keyword>
<evidence type="ECO:0000313" key="10">
    <source>
        <dbReference type="EMBL" id="AGQ20060.1"/>
    </source>
</evidence>
<dbReference type="FunFam" id="3.30.420.40:FF:000012">
    <property type="entry name" value="tRNA N6-adenosine threonylcarbamoyltransferase"/>
    <property type="match status" value="1"/>
</dbReference>
<dbReference type="EC" id="2.3.1.234" evidence="8"/>
<feature type="binding site" evidence="8">
    <location>
        <position position="303"/>
    </location>
    <ligand>
        <name>Fe cation</name>
        <dbReference type="ChEBI" id="CHEBI:24875"/>
    </ligand>
</feature>